<dbReference type="RefSeq" id="WP_320291058.1">
    <property type="nucleotide sequence ID" value="NZ_JAVIIW010000062.1"/>
</dbReference>
<sequence>MPHPGESDPAPPHRFWTEFTRSGERHFSGFVVDRSNLERRYAIDILVDGYPLKVLRAQDYVQQLAAAQVGDGCYGFSFLLDQNVLAEGAVVEARLANSGTVVGQPIALERPLLPLHQSSVVGAVRWSGSLRFSGWVANLEEAGELDVLVDGVLVTRTRAAGWSHVGDAEDARAVRAFDIYLPERFADGNAHQLEVVNWLGEHLAGSPVAFLAVPGIPYEALAACGLSDLDRRNMPGSWPFSRYQEWRERFPANPSPVEARRVVVVMIGSEGMDDSEASLHEQNHPDWIAPFFPTGTGLATFDPGPVLSFLEGADCAYVVFALAGTLFLPTALQRIVGAFAAIEGARAVYGDFDIRGKDGSVWPMALPAFDYERMLEQGYCAHLFALRSADAIRSLSGGASSLYRLFNSMLDDRSSLNQDIIHLPGALATLPPFDVAAARPALAAASLACLWRRGTEATATPNVAGLFPAVRISRKVASSSATIIVPTRNRADLLEDCIESIRPACEGERIEIVVADNDSSDGATLAYLEQIDNRIAKVLRTSGPFNRARLVNSAARVANGDLLCLVDPHVRALDDRWLLEMMGRIGETDVGAVGALLVRTSGVVQHGGIVLGPGFAAARAFSDRVDGDFGYADLLVAAHECSAVTAACLMTRRSDYLEVGGMDEVRFPIDFHDVDYCLKLRALGRRIVLTPHAKLIHDEPARGQIQAPLFEREMQNLRTKWGSVLAADPFYSPILSLDPCPFSALSWPPRAMGPRDNRSPSPLGVPDGF</sequence>
<dbReference type="EC" id="2.4.-.-" evidence="2"/>
<dbReference type="InterPro" id="IPR029044">
    <property type="entry name" value="Nucleotide-diphossugar_trans"/>
</dbReference>
<organism evidence="2 3">
    <name type="scientific">Mesorhizobium album</name>
    <dbReference type="NCBI Taxonomy" id="3072314"/>
    <lineage>
        <taxon>Bacteria</taxon>
        <taxon>Pseudomonadati</taxon>
        <taxon>Pseudomonadota</taxon>
        <taxon>Alphaproteobacteria</taxon>
        <taxon>Hyphomicrobiales</taxon>
        <taxon>Phyllobacteriaceae</taxon>
        <taxon>Mesorhizobium</taxon>
    </lineage>
</organism>
<feature type="domain" description="Glycosyltransferase 2-like" evidence="1">
    <location>
        <begin position="482"/>
        <end position="602"/>
    </location>
</feature>
<name>A0ABU4Y7P9_9HYPH</name>
<accession>A0ABU4Y7P9</accession>
<dbReference type="GO" id="GO:0016757">
    <property type="term" value="F:glycosyltransferase activity"/>
    <property type="evidence" value="ECO:0007669"/>
    <property type="project" value="UniProtKB-KW"/>
</dbReference>
<gene>
    <name evidence="2" type="ORF">RFN28_31510</name>
</gene>
<dbReference type="InterPro" id="IPR001173">
    <property type="entry name" value="Glyco_trans_2-like"/>
</dbReference>
<keyword evidence="2" id="KW-0328">Glycosyltransferase</keyword>
<keyword evidence="3" id="KW-1185">Reference proteome</keyword>
<comment type="caution">
    <text evidence="2">The sequence shown here is derived from an EMBL/GenBank/DDBJ whole genome shotgun (WGS) entry which is preliminary data.</text>
</comment>
<proteinExistence type="predicted"/>
<dbReference type="PANTHER" id="PTHR43179">
    <property type="entry name" value="RHAMNOSYLTRANSFERASE WBBL"/>
    <property type="match status" value="1"/>
</dbReference>
<keyword evidence="2" id="KW-0808">Transferase</keyword>
<evidence type="ECO:0000259" key="1">
    <source>
        <dbReference type="Pfam" id="PF00535"/>
    </source>
</evidence>
<dbReference type="Proteomes" id="UP001287059">
    <property type="component" value="Unassembled WGS sequence"/>
</dbReference>
<reference evidence="2 3" key="1">
    <citation type="submission" date="2023-08" db="EMBL/GenBank/DDBJ databases">
        <title>Implementing the SeqCode for naming new Mesorhizobium species isolated from Vachellia karroo root nodules.</title>
        <authorList>
            <person name="Van Lill M."/>
        </authorList>
    </citation>
    <scope>NUCLEOTIDE SEQUENCE [LARGE SCALE GENOMIC DNA]</scope>
    <source>
        <strain evidence="2 3">VK24D</strain>
    </source>
</reference>
<evidence type="ECO:0000313" key="3">
    <source>
        <dbReference type="Proteomes" id="UP001287059"/>
    </source>
</evidence>
<dbReference type="Gene3D" id="3.90.550.10">
    <property type="entry name" value="Spore Coat Polysaccharide Biosynthesis Protein SpsA, Chain A"/>
    <property type="match status" value="1"/>
</dbReference>
<dbReference type="SUPFAM" id="SSF53448">
    <property type="entry name" value="Nucleotide-diphospho-sugar transferases"/>
    <property type="match status" value="1"/>
</dbReference>
<dbReference type="EMBL" id="JAVIIW010000062">
    <property type="protein sequence ID" value="MDX8482952.1"/>
    <property type="molecule type" value="Genomic_DNA"/>
</dbReference>
<protein>
    <submittedName>
        <fullName evidence="2">Glycosyltransferase</fullName>
        <ecNumber evidence="2">2.4.-.-</ecNumber>
    </submittedName>
</protein>
<dbReference type="PANTHER" id="PTHR43179:SF7">
    <property type="entry name" value="RHAMNOSYLTRANSFERASE WBBL"/>
    <property type="match status" value="1"/>
</dbReference>
<dbReference type="Pfam" id="PF00535">
    <property type="entry name" value="Glycos_transf_2"/>
    <property type="match status" value="1"/>
</dbReference>
<evidence type="ECO:0000313" key="2">
    <source>
        <dbReference type="EMBL" id="MDX8482952.1"/>
    </source>
</evidence>